<protein>
    <submittedName>
        <fullName evidence="1">Uncharacterized protein</fullName>
    </submittedName>
</protein>
<organism evidence="1 2">
    <name type="scientific">Talaromyces proteolyticus</name>
    <dbReference type="NCBI Taxonomy" id="1131652"/>
    <lineage>
        <taxon>Eukaryota</taxon>
        <taxon>Fungi</taxon>
        <taxon>Dikarya</taxon>
        <taxon>Ascomycota</taxon>
        <taxon>Pezizomycotina</taxon>
        <taxon>Eurotiomycetes</taxon>
        <taxon>Eurotiomycetidae</taxon>
        <taxon>Eurotiales</taxon>
        <taxon>Trichocomaceae</taxon>
        <taxon>Talaromyces</taxon>
        <taxon>Talaromyces sect. Bacilispori</taxon>
    </lineage>
</organism>
<reference evidence="1" key="1">
    <citation type="submission" date="2021-12" db="EMBL/GenBank/DDBJ databases">
        <title>Convergent genome expansion in fungi linked to evolution of root-endophyte symbiosis.</title>
        <authorList>
            <consortium name="DOE Joint Genome Institute"/>
            <person name="Ke Y.-H."/>
            <person name="Bonito G."/>
            <person name="Liao H.-L."/>
            <person name="Looney B."/>
            <person name="Rojas-Flechas A."/>
            <person name="Nash J."/>
            <person name="Hameed K."/>
            <person name="Schadt C."/>
            <person name="Martin F."/>
            <person name="Crous P.W."/>
            <person name="Miettinen O."/>
            <person name="Magnuson J.K."/>
            <person name="Labbe J."/>
            <person name="Jacobson D."/>
            <person name="Doktycz M.J."/>
            <person name="Veneault-Fourrey C."/>
            <person name="Kuo A."/>
            <person name="Mondo S."/>
            <person name="Calhoun S."/>
            <person name="Riley R."/>
            <person name="Ohm R."/>
            <person name="LaButti K."/>
            <person name="Andreopoulos B."/>
            <person name="Pangilinan J."/>
            <person name="Nolan M."/>
            <person name="Tritt A."/>
            <person name="Clum A."/>
            <person name="Lipzen A."/>
            <person name="Daum C."/>
            <person name="Barry K."/>
            <person name="Grigoriev I.V."/>
            <person name="Vilgalys R."/>
        </authorList>
    </citation>
    <scope>NUCLEOTIDE SEQUENCE</scope>
    <source>
        <strain evidence="1">PMI_201</strain>
    </source>
</reference>
<dbReference type="EMBL" id="JAJTJA010000002">
    <property type="protein sequence ID" value="KAH8703876.1"/>
    <property type="molecule type" value="Genomic_DNA"/>
</dbReference>
<dbReference type="AlphaFoldDB" id="A0AAD4L1F4"/>
<keyword evidence="2" id="KW-1185">Reference proteome</keyword>
<proteinExistence type="predicted"/>
<comment type="caution">
    <text evidence="1">The sequence shown here is derived from an EMBL/GenBank/DDBJ whole genome shotgun (WGS) entry which is preliminary data.</text>
</comment>
<name>A0AAD4L1F4_9EURO</name>
<sequence length="106" mass="11532">MSATANGTVFRPNPNQILNVFTIDGSQYTFASSVATPLPPFQAVTATINYDYPDQLIANRFYDGSVQGGQLNIQLDNGVRITATVEPPIDVGRFQGQGHWEVEQGD</sequence>
<evidence type="ECO:0000313" key="1">
    <source>
        <dbReference type="EMBL" id="KAH8703876.1"/>
    </source>
</evidence>
<accession>A0AAD4L1F4</accession>
<dbReference type="RefSeq" id="XP_046076894.1">
    <property type="nucleotide sequence ID" value="XM_046218921.1"/>
</dbReference>
<gene>
    <name evidence="1" type="ORF">BGW36DRAFT_404169</name>
</gene>
<evidence type="ECO:0000313" key="2">
    <source>
        <dbReference type="Proteomes" id="UP001201262"/>
    </source>
</evidence>
<dbReference type="GeneID" id="70249208"/>
<dbReference type="Proteomes" id="UP001201262">
    <property type="component" value="Unassembled WGS sequence"/>
</dbReference>